<evidence type="ECO:0000313" key="3">
    <source>
        <dbReference type="EMBL" id="AGB15010.1"/>
    </source>
</evidence>
<dbReference type="AlphaFoldDB" id="L0I650"/>
<dbReference type="Gene3D" id="3.40.50.1820">
    <property type="entry name" value="alpha/beta hydrolase"/>
    <property type="match status" value="1"/>
</dbReference>
<dbReference type="InterPro" id="IPR029058">
    <property type="entry name" value="AB_hydrolase_fold"/>
</dbReference>
<dbReference type="PANTHER" id="PTHR43433:SF10">
    <property type="entry name" value="AB HYDROLASE-1 DOMAIN-CONTAINING PROTEIN"/>
    <property type="match status" value="1"/>
</dbReference>
<evidence type="ECO:0000256" key="1">
    <source>
        <dbReference type="SAM" id="MobiDB-lite"/>
    </source>
</evidence>
<dbReference type="GO" id="GO:0016746">
    <property type="term" value="F:acyltransferase activity"/>
    <property type="evidence" value="ECO:0007669"/>
    <property type="project" value="UniProtKB-KW"/>
</dbReference>
<keyword evidence="3" id="KW-0012">Acyltransferase</keyword>
<dbReference type="InterPro" id="IPR000073">
    <property type="entry name" value="AB_hydrolase_1"/>
</dbReference>
<keyword evidence="3" id="KW-0378">Hydrolase</keyword>
<organism evidence="3 4">
    <name type="scientific">Halovivax ruber (strain DSM 18193 / JCM 13892 / XH-70)</name>
    <dbReference type="NCBI Taxonomy" id="797302"/>
    <lineage>
        <taxon>Archaea</taxon>
        <taxon>Methanobacteriati</taxon>
        <taxon>Methanobacteriota</taxon>
        <taxon>Stenosarchaea group</taxon>
        <taxon>Halobacteria</taxon>
        <taxon>Halobacteriales</taxon>
        <taxon>Natrialbaceae</taxon>
        <taxon>Halovivax</taxon>
    </lineage>
</organism>
<sequence length="291" mass="30687">MLAAPSHGADELMADSASDSRTGECTLSDGRTVAYTTSGDPDGLPVIVHHGTPGSRLFGSLVTDSAKAAGCRLVIPDRPGYGCSSPPPDGWTWSDWPADLDAVRRAESIDRAAHMGFSGGGPFAIAAAAADWTTRIALVSTVVPPAENGLATVSKIPYGLRALFRLSSALASVSGPDRIVAQYTDRAVPEPVTQAVGADFHEALRQGTNAVARECRRFARESLDVDGVDGPLRWWHGTADTNAAIEPVRTLADEVGADVVESETDHLGVLLDQQRGIFEWLTADRRVSESG</sequence>
<evidence type="ECO:0000313" key="4">
    <source>
        <dbReference type="Proteomes" id="UP000010846"/>
    </source>
</evidence>
<feature type="region of interest" description="Disordered" evidence="1">
    <location>
        <begin position="1"/>
        <end position="25"/>
    </location>
</feature>
<dbReference type="STRING" id="797302.Halru_0367"/>
<dbReference type="Proteomes" id="UP000010846">
    <property type="component" value="Chromosome"/>
</dbReference>
<dbReference type="SUPFAM" id="SSF53474">
    <property type="entry name" value="alpha/beta-Hydrolases"/>
    <property type="match status" value="1"/>
</dbReference>
<dbReference type="EMBL" id="CP003050">
    <property type="protein sequence ID" value="AGB15010.1"/>
    <property type="molecule type" value="Genomic_DNA"/>
</dbReference>
<dbReference type="PANTHER" id="PTHR43433">
    <property type="entry name" value="HYDROLASE, ALPHA/BETA FOLD FAMILY PROTEIN"/>
    <property type="match status" value="1"/>
</dbReference>
<keyword evidence="3" id="KW-0808">Transferase</keyword>
<protein>
    <submittedName>
        <fullName evidence="3">Putative hydrolase or acyltransferase of alpha/beta superfamily</fullName>
    </submittedName>
</protein>
<dbReference type="KEGG" id="hru:Halru_0367"/>
<reference evidence="3" key="1">
    <citation type="submission" date="2011-09" db="EMBL/GenBank/DDBJ databases">
        <title>Complete sequence of Halovivax ruber XH-70.</title>
        <authorList>
            <consortium name="US DOE Joint Genome Institute"/>
            <person name="Lucas S."/>
            <person name="Han J."/>
            <person name="Lapidus A."/>
            <person name="Cheng J.-F."/>
            <person name="Goodwin L."/>
            <person name="Pitluck S."/>
            <person name="Peters L."/>
            <person name="Mikhailova N."/>
            <person name="Davenport K."/>
            <person name="Detter J.C."/>
            <person name="Han C."/>
            <person name="Tapia R."/>
            <person name="Land M."/>
            <person name="Hauser L."/>
            <person name="Kyrpides N."/>
            <person name="Ivanova N."/>
            <person name="Pagani I."/>
            <person name="Sproer C."/>
            <person name="Anderson I."/>
            <person name="Woyke T."/>
        </authorList>
    </citation>
    <scope>NUCLEOTIDE SEQUENCE</scope>
    <source>
        <strain evidence="3">XH-70</strain>
    </source>
</reference>
<dbReference type="Pfam" id="PF00561">
    <property type="entry name" value="Abhydrolase_1"/>
    <property type="match status" value="1"/>
</dbReference>
<gene>
    <name evidence="3" type="ordered locus">Halru_0367</name>
</gene>
<evidence type="ECO:0000259" key="2">
    <source>
        <dbReference type="Pfam" id="PF00561"/>
    </source>
</evidence>
<name>L0I650_HALRX</name>
<proteinExistence type="predicted"/>
<feature type="domain" description="AB hydrolase-1" evidence="2">
    <location>
        <begin position="45"/>
        <end position="144"/>
    </location>
</feature>
<dbReference type="GO" id="GO:0016787">
    <property type="term" value="F:hydrolase activity"/>
    <property type="evidence" value="ECO:0007669"/>
    <property type="project" value="UniProtKB-KW"/>
</dbReference>
<dbReference type="eggNOG" id="arCOG01648">
    <property type="taxonomic scope" value="Archaea"/>
</dbReference>
<dbReference type="InterPro" id="IPR050471">
    <property type="entry name" value="AB_hydrolase"/>
</dbReference>
<accession>L0I650</accession>
<keyword evidence="4" id="KW-1185">Reference proteome</keyword>
<dbReference type="HOGENOM" id="CLU_020336_49_0_2"/>